<dbReference type="SUPFAM" id="SSF55874">
    <property type="entry name" value="ATPase domain of HSP90 chaperone/DNA topoisomerase II/histidine kinase"/>
    <property type="match status" value="1"/>
</dbReference>
<dbReference type="Pfam" id="PF00512">
    <property type="entry name" value="HisKA"/>
    <property type="match status" value="1"/>
</dbReference>
<dbReference type="Proteomes" id="UP000014975">
    <property type="component" value="Unassembled WGS sequence"/>
</dbReference>
<evidence type="ECO:0000313" key="14">
    <source>
        <dbReference type="Proteomes" id="UP000014975"/>
    </source>
</evidence>
<dbReference type="SUPFAM" id="SSF47384">
    <property type="entry name" value="Homodimeric domain of signal transducing histidine kinase"/>
    <property type="match status" value="1"/>
</dbReference>
<dbReference type="RefSeq" id="WP_020887468.1">
    <property type="nucleotide sequence ID" value="NZ_ATHI01000027.1"/>
</dbReference>
<dbReference type="InterPro" id="IPR003661">
    <property type="entry name" value="HisK_dim/P_dom"/>
</dbReference>
<dbReference type="InterPro" id="IPR000700">
    <property type="entry name" value="PAS-assoc_C"/>
</dbReference>
<gene>
    <name evidence="13" type="ORF">dsat_0771</name>
</gene>
<keyword evidence="7" id="KW-0067">ATP-binding</keyword>
<feature type="domain" description="PAC" evidence="12">
    <location>
        <begin position="212"/>
        <end position="264"/>
    </location>
</feature>
<dbReference type="PROSITE" id="PS50109">
    <property type="entry name" value="HIS_KIN"/>
    <property type="match status" value="1"/>
</dbReference>
<evidence type="ECO:0000256" key="1">
    <source>
        <dbReference type="ARBA" id="ARBA00000085"/>
    </source>
</evidence>
<protein>
    <recommendedName>
        <fullName evidence="2">histidine kinase</fullName>
        <ecNumber evidence="2">2.7.13.3</ecNumber>
    </recommendedName>
</protein>
<dbReference type="PROSITE" id="PS50113">
    <property type="entry name" value="PAC"/>
    <property type="match status" value="1"/>
</dbReference>
<dbReference type="PRINTS" id="PR00344">
    <property type="entry name" value="BCTRLSENSOR"/>
</dbReference>
<evidence type="ECO:0000313" key="13">
    <source>
        <dbReference type="EMBL" id="EPR32419.1"/>
    </source>
</evidence>
<dbReference type="SMART" id="SM00387">
    <property type="entry name" value="HATPase_c"/>
    <property type="match status" value="1"/>
</dbReference>
<evidence type="ECO:0000256" key="8">
    <source>
        <dbReference type="ARBA" id="ARBA00023012"/>
    </source>
</evidence>
<feature type="compositionally biased region" description="Basic and acidic residues" evidence="9">
    <location>
        <begin position="488"/>
        <end position="498"/>
    </location>
</feature>
<keyword evidence="8" id="KW-0902">Two-component regulatory system</keyword>
<dbReference type="GO" id="GO:0005524">
    <property type="term" value="F:ATP binding"/>
    <property type="evidence" value="ECO:0007669"/>
    <property type="project" value="UniProtKB-KW"/>
</dbReference>
<accession>S7UF26</accession>
<evidence type="ECO:0000259" key="11">
    <source>
        <dbReference type="PROSITE" id="PS50112"/>
    </source>
</evidence>
<dbReference type="InterPro" id="IPR036890">
    <property type="entry name" value="HATPase_C_sf"/>
</dbReference>
<keyword evidence="6 13" id="KW-0418">Kinase</keyword>
<keyword evidence="4" id="KW-0808">Transferase</keyword>
<proteinExistence type="predicted"/>
<dbReference type="InterPro" id="IPR003594">
    <property type="entry name" value="HATPase_dom"/>
</dbReference>
<dbReference type="PATRIC" id="fig|1121439.3.peg.2132"/>
<dbReference type="CDD" id="cd00130">
    <property type="entry name" value="PAS"/>
    <property type="match status" value="1"/>
</dbReference>
<dbReference type="OrthoDB" id="1931120at2"/>
<evidence type="ECO:0000256" key="6">
    <source>
        <dbReference type="ARBA" id="ARBA00022777"/>
    </source>
</evidence>
<sequence>MAEQTDSAAPCVQKIAVAGRGPEFEKLVELLRDGVKVEVAAELRLVAAACEGGPLPEIASRHPDLPLYADVGELLGSHRDTDVLFVSGSRALVERARALAPASTLVFGPAESVFFLTLFDPERLCLSCRLDLSRTRSLFEAVMDEVREDMILMDRDGYIVDVNRNVWERRGKTREEFLGKPVWEAFEGRDQLCREREDDCPALRTLSSGQKAEGMHTFVDQEGRLHYYRVATYPILDASGRMTHVAELRRDVTQRTRMEQRLQQSERLASIGELSTYLAHEIRNPLFAISGFANSLARNENLDEQAREKANIILQESKRLDVILKSILNFARPTEGAAGRVDVNEVVRETMGVMTLDCEKLCIVPEMELDEGIPLAKGDPELLKQSLINLVKNAKEAMPRGGRLVIRTGLKKNRVFLQVEDTGTGIPKENLPKIFNPFFSTKDKGAGLGLAMIKKILDDIGGDVTIDSVEGKGTKVTLAMPPVLGGEEAGKRRARDDEPQAAEPLGPPKVGP</sequence>
<dbReference type="CDD" id="cd00082">
    <property type="entry name" value="HisKA"/>
    <property type="match status" value="1"/>
</dbReference>
<keyword evidence="5" id="KW-0547">Nucleotide-binding</keyword>
<dbReference type="EMBL" id="ATHI01000027">
    <property type="protein sequence ID" value="EPR32419.1"/>
    <property type="molecule type" value="Genomic_DNA"/>
</dbReference>
<name>S7UF26_9BACT</name>
<feature type="domain" description="Histidine kinase" evidence="10">
    <location>
        <begin position="277"/>
        <end position="484"/>
    </location>
</feature>
<dbReference type="PANTHER" id="PTHR43065:SF10">
    <property type="entry name" value="PEROXIDE STRESS-ACTIVATED HISTIDINE KINASE MAK3"/>
    <property type="match status" value="1"/>
</dbReference>
<evidence type="ECO:0000256" key="5">
    <source>
        <dbReference type="ARBA" id="ARBA00022741"/>
    </source>
</evidence>
<evidence type="ECO:0000259" key="12">
    <source>
        <dbReference type="PROSITE" id="PS50113"/>
    </source>
</evidence>
<keyword evidence="3" id="KW-0597">Phosphoprotein</keyword>
<dbReference type="Gene3D" id="1.10.287.130">
    <property type="match status" value="1"/>
</dbReference>
<evidence type="ECO:0000256" key="9">
    <source>
        <dbReference type="SAM" id="MobiDB-lite"/>
    </source>
</evidence>
<evidence type="ECO:0000256" key="7">
    <source>
        <dbReference type="ARBA" id="ARBA00022840"/>
    </source>
</evidence>
<dbReference type="InterPro" id="IPR005467">
    <property type="entry name" value="His_kinase_dom"/>
</dbReference>
<dbReference type="Gene3D" id="3.30.565.10">
    <property type="entry name" value="Histidine kinase-like ATPase, C-terminal domain"/>
    <property type="match status" value="1"/>
</dbReference>
<dbReference type="PROSITE" id="PS50112">
    <property type="entry name" value="PAS"/>
    <property type="match status" value="1"/>
</dbReference>
<dbReference type="GO" id="GO:0000155">
    <property type="term" value="F:phosphorelay sensor kinase activity"/>
    <property type="evidence" value="ECO:0007669"/>
    <property type="project" value="InterPro"/>
</dbReference>
<dbReference type="AlphaFoldDB" id="S7UF26"/>
<evidence type="ECO:0000256" key="3">
    <source>
        <dbReference type="ARBA" id="ARBA00022553"/>
    </source>
</evidence>
<reference evidence="13 14" key="1">
    <citation type="journal article" date="2013" name="Genome Announc.">
        <title>Draft genome sequences for three mercury-methylating, sulfate-reducing bacteria.</title>
        <authorList>
            <person name="Brown S.D."/>
            <person name="Hurt R.A.Jr."/>
            <person name="Gilmour C.C."/>
            <person name="Elias D.A."/>
        </authorList>
    </citation>
    <scope>NUCLEOTIDE SEQUENCE [LARGE SCALE GENOMIC DNA]</scope>
    <source>
        <strain evidence="13 14">DSM 16529</strain>
    </source>
</reference>
<dbReference type="STRING" id="1121439.dsat_0771"/>
<dbReference type="eggNOG" id="COG4191">
    <property type="taxonomic scope" value="Bacteria"/>
</dbReference>
<dbReference type="Pfam" id="PF08448">
    <property type="entry name" value="PAS_4"/>
    <property type="match status" value="1"/>
</dbReference>
<dbReference type="PANTHER" id="PTHR43065">
    <property type="entry name" value="SENSOR HISTIDINE KINASE"/>
    <property type="match status" value="1"/>
</dbReference>
<dbReference type="InterPro" id="IPR000014">
    <property type="entry name" value="PAS"/>
</dbReference>
<comment type="catalytic activity">
    <reaction evidence="1">
        <text>ATP + protein L-histidine = ADP + protein N-phospho-L-histidine.</text>
        <dbReference type="EC" id="2.7.13.3"/>
    </reaction>
</comment>
<evidence type="ECO:0000259" key="10">
    <source>
        <dbReference type="PROSITE" id="PS50109"/>
    </source>
</evidence>
<keyword evidence="14" id="KW-1185">Reference proteome</keyword>
<evidence type="ECO:0000256" key="2">
    <source>
        <dbReference type="ARBA" id="ARBA00012438"/>
    </source>
</evidence>
<feature type="domain" description="PAS" evidence="11">
    <location>
        <begin position="135"/>
        <end position="180"/>
    </location>
</feature>
<dbReference type="SMART" id="SM00388">
    <property type="entry name" value="HisKA"/>
    <property type="match status" value="1"/>
</dbReference>
<dbReference type="NCBIfam" id="TIGR00229">
    <property type="entry name" value="sensory_box"/>
    <property type="match status" value="1"/>
</dbReference>
<comment type="caution">
    <text evidence="13">The sequence shown here is derived from an EMBL/GenBank/DDBJ whole genome shotgun (WGS) entry which is preliminary data.</text>
</comment>
<dbReference type="SUPFAM" id="SSF55785">
    <property type="entry name" value="PYP-like sensor domain (PAS domain)"/>
    <property type="match status" value="1"/>
</dbReference>
<dbReference type="InterPro" id="IPR004358">
    <property type="entry name" value="Sig_transdc_His_kin-like_C"/>
</dbReference>
<dbReference type="InterPro" id="IPR035965">
    <property type="entry name" value="PAS-like_dom_sf"/>
</dbReference>
<dbReference type="InterPro" id="IPR036097">
    <property type="entry name" value="HisK_dim/P_sf"/>
</dbReference>
<dbReference type="Pfam" id="PF02518">
    <property type="entry name" value="HATPase_c"/>
    <property type="match status" value="1"/>
</dbReference>
<dbReference type="Gene3D" id="3.30.450.20">
    <property type="entry name" value="PAS domain"/>
    <property type="match status" value="1"/>
</dbReference>
<dbReference type="EC" id="2.7.13.3" evidence="2"/>
<feature type="region of interest" description="Disordered" evidence="9">
    <location>
        <begin position="481"/>
        <end position="512"/>
    </location>
</feature>
<organism evidence="13 14">
    <name type="scientific">Alkalidesulfovibrio alkalitolerans DSM 16529</name>
    <dbReference type="NCBI Taxonomy" id="1121439"/>
    <lineage>
        <taxon>Bacteria</taxon>
        <taxon>Pseudomonadati</taxon>
        <taxon>Thermodesulfobacteriota</taxon>
        <taxon>Desulfovibrionia</taxon>
        <taxon>Desulfovibrionales</taxon>
        <taxon>Desulfovibrionaceae</taxon>
        <taxon>Alkalidesulfovibrio</taxon>
    </lineage>
</organism>
<dbReference type="InterPro" id="IPR013656">
    <property type="entry name" value="PAS_4"/>
</dbReference>
<evidence type="ECO:0000256" key="4">
    <source>
        <dbReference type="ARBA" id="ARBA00022679"/>
    </source>
</evidence>